<accession>A0ACB6QV14</accession>
<protein>
    <submittedName>
        <fullName evidence="1">Uncharacterized protein</fullName>
    </submittedName>
</protein>
<comment type="caution">
    <text evidence="1">The sequence shown here is derived from an EMBL/GenBank/DDBJ whole genome shotgun (WGS) entry which is preliminary data.</text>
</comment>
<evidence type="ECO:0000313" key="2">
    <source>
        <dbReference type="Proteomes" id="UP000799755"/>
    </source>
</evidence>
<evidence type="ECO:0000313" key="1">
    <source>
        <dbReference type="EMBL" id="KAF2470884.1"/>
    </source>
</evidence>
<reference evidence="1" key="1">
    <citation type="journal article" date="2020" name="Stud. Mycol.">
        <title>101 Dothideomycetes genomes: a test case for predicting lifestyles and emergence of pathogens.</title>
        <authorList>
            <person name="Haridas S."/>
            <person name="Albert R."/>
            <person name="Binder M."/>
            <person name="Bloem J."/>
            <person name="Labutti K."/>
            <person name="Salamov A."/>
            <person name="Andreopoulos B."/>
            <person name="Baker S."/>
            <person name="Barry K."/>
            <person name="Bills G."/>
            <person name="Bluhm B."/>
            <person name="Cannon C."/>
            <person name="Castanera R."/>
            <person name="Culley D."/>
            <person name="Daum C."/>
            <person name="Ezra D."/>
            <person name="Gonzalez J."/>
            <person name="Henrissat B."/>
            <person name="Kuo A."/>
            <person name="Liang C."/>
            <person name="Lipzen A."/>
            <person name="Lutzoni F."/>
            <person name="Magnuson J."/>
            <person name="Mondo S."/>
            <person name="Nolan M."/>
            <person name="Ohm R."/>
            <person name="Pangilinan J."/>
            <person name="Park H.-J."/>
            <person name="Ramirez L."/>
            <person name="Alfaro M."/>
            <person name="Sun H."/>
            <person name="Tritt A."/>
            <person name="Yoshinaga Y."/>
            <person name="Zwiers L.-H."/>
            <person name="Turgeon B."/>
            <person name="Goodwin S."/>
            <person name="Spatafora J."/>
            <person name="Crous P."/>
            <person name="Grigoriev I."/>
        </authorList>
    </citation>
    <scope>NUCLEOTIDE SEQUENCE</scope>
    <source>
        <strain evidence="1">ATCC 200398</strain>
    </source>
</reference>
<keyword evidence="2" id="KW-1185">Reference proteome</keyword>
<dbReference type="EMBL" id="MU003506">
    <property type="protein sequence ID" value="KAF2470884.1"/>
    <property type="molecule type" value="Genomic_DNA"/>
</dbReference>
<organism evidence="1 2">
    <name type="scientific">Lindgomyces ingoldianus</name>
    <dbReference type="NCBI Taxonomy" id="673940"/>
    <lineage>
        <taxon>Eukaryota</taxon>
        <taxon>Fungi</taxon>
        <taxon>Dikarya</taxon>
        <taxon>Ascomycota</taxon>
        <taxon>Pezizomycotina</taxon>
        <taxon>Dothideomycetes</taxon>
        <taxon>Pleosporomycetidae</taxon>
        <taxon>Pleosporales</taxon>
        <taxon>Lindgomycetaceae</taxon>
        <taxon>Lindgomyces</taxon>
    </lineage>
</organism>
<proteinExistence type="predicted"/>
<sequence>MPGTVYFAAHRSAEDDAMLQLYSSRLVGVAQESNFNRQQDDVVTPFNDRQWTHVRAVWTFDLDRNILRLDKKDCNLWVPLNLKIRCKEINLQRLQQRTSGFLAWIDNLPEWGFASGHMVRVGGTSIVICQHAPHAITLIRKDFGKQMPSTPSLVDKDLTYLILLVQGFILYQINSGFKKYTEPKRLLNGMHFPSNEAIDVFLQATQTNTPTTPLHRLSVELQDIMLDKVSAGLIESARIGCLLDAGLVFRWRCGN</sequence>
<name>A0ACB6QV14_9PLEO</name>
<dbReference type="Proteomes" id="UP000799755">
    <property type="component" value="Unassembled WGS sequence"/>
</dbReference>
<gene>
    <name evidence="1" type="ORF">BDR25DRAFT_325222</name>
</gene>